<evidence type="ECO:0000313" key="1">
    <source>
        <dbReference type="EMBL" id="AYD86254.1"/>
    </source>
</evidence>
<dbReference type="RefSeq" id="YP_009996819.1">
    <property type="nucleotide sequence ID" value="NC_052941.1"/>
</dbReference>
<dbReference type="KEGG" id="vg:62648744"/>
<dbReference type="GeneID" id="62648744"/>
<name>A0A386KMH0_9CAUD</name>
<protein>
    <submittedName>
        <fullName evidence="1">Head-to-tail adaptor</fullName>
    </submittedName>
</protein>
<evidence type="ECO:0000313" key="2">
    <source>
        <dbReference type="Proteomes" id="UP000282283"/>
    </source>
</evidence>
<proteinExistence type="predicted"/>
<dbReference type="Proteomes" id="UP000282283">
    <property type="component" value="Genome"/>
</dbReference>
<dbReference type="EMBL" id="MH825700">
    <property type="protein sequence ID" value="AYD86254.1"/>
    <property type="molecule type" value="Genomic_DNA"/>
</dbReference>
<sequence length="116" mass="12471">MSDQDQPQTELQEFTAALRSYVTPDARTSVVDEGFVAECAAEALALVTQLLGSSTPPAEIRRRAIVETGSALFNRRQAPNGISQYASPTGEPVRIARDPMNVARVILAGWLPVAFA</sequence>
<organism evidence="1 2">
    <name type="scientific">Microbacterium phage Efeko</name>
    <dbReference type="NCBI Taxonomy" id="2315704"/>
    <lineage>
        <taxon>Viruses</taxon>
        <taxon>Duplodnaviria</taxon>
        <taxon>Heunggongvirae</taxon>
        <taxon>Uroviricota</taxon>
        <taxon>Caudoviricetes</taxon>
        <taxon>Orlajensenviridae</taxon>
        <taxon>Pelczarvirinae</taxon>
        <taxon>Efekovirus</taxon>
        <taxon>Efekovirus efeko</taxon>
        <taxon>Efkovirus efeko</taxon>
    </lineage>
</organism>
<gene>
    <name evidence="1" type="primary">7</name>
    <name evidence="1" type="ORF">SEA_EFEKO_7</name>
</gene>
<keyword evidence="2" id="KW-1185">Reference proteome</keyword>
<reference evidence="1 2" key="1">
    <citation type="submission" date="2018-08" db="EMBL/GenBank/DDBJ databases">
        <authorList>
            <person name="Franke B.K."/>
            <person name="Bonilla J.A."/>
            <person name="Klyczek K."/>
            <person name="Garlena R.A."/>
            <person name="Russell D.A."/>
            <person name="Pope W.H."/>
            <person name="Jacobs-Sera D."/>
            <person name="Hatfull G.F."/>
        </authorList>
    </citation>
    <scope>NUCLEOTIDE SEQUENCE [LARGE SCALE GENOMIC DNA]</scope>
</reference>
<accession>A0A386KMH0</accession>